<protein>
    <submittedName>
        <fullName evidence="3">Transposase</fullName>
    </submittedName>
</protein>
<dbReference type="AlphaFoldDB" id="A0AAN5A0J5"/>
<organism evidence="2 5">
    <name type="scientific">Allgaiera indica</name>
    <dbReference type="NCBI Taxonomy" id="765699"/>
    <lineage>
        <taxon>Bacteria</taxon>
        <taxon>Pseudomonadati</taxon>
        <taxon>Pseudomonadota</taxon>
        <taxon>Alphaproteobacteria</taxon>
        <taxon>Rhodobacterales</taxon>
        <taxon>Paracoccaceae</taxon>
        <taxon>Allgaiera</taxon>
    </lineage>
</organism>
<reference evidence="3 4" key="2">
    <citation type="submission" date="2016-10" db="EMBL/GenBank/DDBJ databases">
        <authorList>
            <person name="Varghese N."/>
            <person name="Submissions S."/>
        </authorList>
    </citation>
    <scope>NUCLEOTIDE SEQUENCE [LARGE SCALE GENOMIC DNA]</scope>
    <source>
        <strain evidence="3 4">DSM 24802</strain>
    </source>
</reference>
<reference evidence="2" key="1">
    <citation type="journal article" date="2014" name="Int. J. Syst. Evol. Microbiol.">
        <title>Complete genome sequence of Corynebacterium casei LMG S-19264T (=DSM 44701T), isolated from a smear-ripened cheese.</title>
        <authorList>
            <consortium name="US DOE Joint Genome Institute (JGI-PGF)"/>
            <person name="Walter F."/>
            <person name="Albersmeier A."/>
            <person name="Kalinowski J."/>
            <person name="Ruckert C."/>
        </authorList>
    </citation>
    <scope>NUCLEOTIDE SEQUENCE</scope>
    <source>
        <strain evidence="2">CGMCC 1.10859</strain>
    </source>
</reference>
<dbReference type="EMBL" id="BNAB01000013">
    <property type="protein sequence ID" value="GHE03597.1"/>
    <property type="molecule type" value="Genomic_DNA"/>
</dbReference>
<feature type="region of interest" description="Disordered" evidence="1">
    <location>
        <begin position="1"/>
        <end position="26"/>
    </location>
</feature>
<reference evidence="2" key="3">
    <citation type="submission" date="2023-06" db="EMBL/GenBank/DDBJ databases">
        <authorList>
            <person name="Sun Q."/>
            <person name="Zhou Y."/>
        </authorList>
    </citation>
    <scope>NUCLEOTIDE SEQUENCE</scope>
    <source>
        <strain evidence="2">CGMCC 1.10859</strain>
    </source>
</reference>
<sequence>MADEPATFAPLVLCDPEPPRAPEPSDDKLRLVFGDVTIALAAETPAVRIAAIVHALGAPS</sequence>
<dbReference type="Proteomes" id="UP000199541">
    <property type="component" value="Unassembled WGS sequence"/>
</dbReference>
<dbReference type="Proteomes" id="UP000634647">
    <property type="component" value="Unassembled WGS sequence"/>
</dbReference>
<dbReference type="RefSeq" id="WP_092164125.1">
    <property type="nucleotide sequence ID" value="NZ_BNAB01000013.1"/>
</dbReference>
<evidence type="ECO:0000256" key="1">
    <source>
        <dbReference type="SAM" id="MobiDB-lite"/>
    </source>
</evidence>
<feature type="compositionally biased region" description="Basic and acidic residues" evidence="1">
    <location>
        <begin position="17"/>
        <end position="26"/>
    </location>
</feature>
<proteinExistence type="predicted"/>
<dbReference type="EMBL" id="FNOB01000016">
    <property type="protein sequence ID" value="SDX44699.1"/>
    <property type="molecule type" value="Genomic_DNA"/>
</dbReference>
<gene>
    <name evidence="2" type="ORF">GCM10008024_27590</name>
    <name evidence="3" type="ORF">SAMN05444006_11668</name>
</gene>
<comment type="caution">
    <text evidence="2">The sequence shown here is derived from an EMBL/GenBank/DDBJ whole genome shotgun (WGS) entry which is preliminary data.</text>
</comment>
<evidence type="ECO:0000313" key="5">
    <source>
        <dbReference type="Proteomes" id="UP000634647"/>
    </source>
</evidence>
<keyword evidence="4" id="KW-1185">Reference proteome</keyword>
<name>A0AAN5A0J5_9RHOB</name>
<evidence type="ECO:0000313" key="4">
    <source>
        <dbReference type="Proteomes" id="UP000199541"/>
    </source>
</evidence>
<accession>A0AAN5A0J5</accession>
<evidence type="ECO:0000313" key="3">
    <source>
        <dbReference type="EMBL" id="SDX44699.1"/>
    </source>
</evidence>
<evidence type="ECO:0000313" key="2">
    <source>
        <dbReference type="EMBL" id="GHE03597.1"/>
    </source>
</evidence>